<dbReference type="OrthoDB" id="6743767at2759"/>
<proteinExistence type="predicted"/>
<dbReference type="EMBL" id="CAKOFQ010006802">
    <property type="protein sequence ID" value="CAH1972769.1"/>
    <property type="molecule type" value="Genomic_DNA"/>
</dbReference>
<keyword evidence="2" id="KW-1185">Reference proteome</keyword>
<gene>
    <name evidence="1" type="ORF">ACAOBT_LOCUS10196</name>
</gene>
<dbReference type="Proteomes" id="UP001152888">
    <property type="component" value="Unassembled WGS sequence"/>
</dbReference>
<name>A0A9P0KKY1_ACAOB</name>
<evidence type="ECO:0000313" key="1">
    <source>
        <dbReference type="EMBL" id="CAH1972769.1"/>
    </source>
</evidence>
<protein>
    <submittedName>
        <fullName evidence="1">Uncharacterized protein</fullName>
    </submittedName>
</protein>
<reference evidence="1" key="1">
    <citation type="submission" date="2022-03" db="EMBL/GenBank/DDBJ databases">
        <authorList>
            <person name="Sayadi A."/>
        </authorList>
    </citation>
    <scope>NUCLEOTIDE SEQUENCE</scope>
</reference>
<accession>A0A9P0KKY1</accession>
<organism evidence="1 2">
    <name type="scientific">Acanthoscelides obtectus</name>
    <name type="common">Bean weevil</name>
    <name type="synonym">Bruchus obtectus</name>
    <dbReference type="NCBI Taxonomy" id="200917"/>
    <lineage>
        <taxon>Eukaryota</taxon>
        <taxon>Metazoa</taxon>
        <taxon>Ecdysozoa</taxon>
        <taxon>Arthropoda</taxon>
        <taxon>Hexapoda</taxon>
        <taxon>Insecta</taxon>
        <taxon>Pterygota</taxon>
        <taxon>Neoptera</taxon>
        <taxon>Endopterygota</taxon>
        <taxon>Coleoptera</taxon>
        <taxon>Polyphaga</taxon>
        <taxon>Cucujiformia</taxon>
        <taxon>Chrysomeloidea</taxon>
        <taxon>Chrysomelidae</taxon>
        <taxon>Bruchinae</taxon>
        <taxon>Bruchini</taxon>
        <taxon>Acanthoscelides</taxon>
    </lineage>
</organism>
<comment type="caution">
    <text evidence="1">The sequence shown here is derived from an EMBL/GenBank/DDBJ whole genome shotgun (WGS) entry which is preliminary data.</text>
</comment>
<evidence type="ECO:0000313" key="2">
    <source>
        <dbReference type="Proteomes" id="UP001152888"/>
    </source>
</evidence>
<dbReference type="AlphaFoldDB" id="A0A9P0KKY1"/>
<sequence length="88" mass="10474">MISDIKAFIKKLEFWEQNLIDGATRHFPFLSEKISHSPLEPYESKYHVEIVSYLKDNSKNLFKDFNEIAIVAQFVRRHRCDRNGRDCV</sequence>